<evidence type="ECO:0000256" key="6">
    <source>
        <dbReference type="SAM" id="MobiDB-lite"/>
    </source>
</evidence>
<proteinExistence type="inferred from homology"/>
<dbReference type="EMBL" id="BPQB01000016">
    <property type="protein sequence ID" value="GJE90271.1"/>
    <property type="molecule type" value="Genomic_DNA"/>
</dbReference>
<feature type="domain" description="Ubiquitin-like protease family profile" evidence="7">
    <location>
        <begin position="88"/>
        <end position="332"/>
    </location>
</feature>
<keyword evidence="4" id="KW-0833">Ubl conjugation pathway</keyword>
<dbReference type="AlphaFoldDB" id="A0A9P3G8P6"/>
<accession>A0A9P3G8P6</accession>
<evidence type="ECO:0000256" key="3">
    <source>
        <dbReference type="ARBA" id="ARBA00022670"/>
    </source>
</evidence>
<dbReference type="SUPFAM" id="SSF54001">
    <property type="entry name" value="Cysteine proteinases"/>
    <property type="match status" value="1"/>
</dbReference>
<keyword evidence="2" id="KW-0597">Phosphoprotein</keyword>
<keyword evidence="5" id="KW-0378">Hydrolase</keyword>
<dbReference type="GO" id="GO:0005737">
    <property type="term" value="C:cytoplasm"/>
    <property type="evidence" value="ECO:0007669"/>
    <property type="project" value="TreeGrafter"/>
</dbReference>
<organism evidence="8 9">
    <name type="scientific">Phanerochaete sordida</name>
    <dbReference type="NCBI Taxonomy" id="48140"/>
    <lineage>
        <taxon>Eukaryota</taxon>
        <taxon>Fungi</taxon>
        <taxon>Dikarya</taxon>
        <taxon>Basidiomycota</taxon>
        <taxon>Agaricomycotina</taxon>
        <taxon>Agaricomycetes</taxon>
        <taxon>Polyporales</taxon>
        <taxon>Phanerochaetaceae</taxon>
        <taxon>Phanerochaete</taxon>
    </lineage>
</organism>
<feature type="region of interest" description="Disordered" evidence="6">
    <location>
        <begin position="29"/>
        <end position="53"/>
    </location>
</feature>
<dbReference type="PANTHER" id="PTHR46896">
    <property type="entry name" value="SENTRIN-SPECIFIC PROTEASE"/>
    <property type="match status" value="1"/>
</dbReference>
<dbReference type="PANTHER" id="PTHR46896:SF3">
    <property type="entry name" value="FI06413P-RELATED"/>
    <property type="match status" value="1"/>
</dbReference>
<dbReference type="PROSITE" id="PS50600">
    <property type="entry name" value="ULP_PROTEASE"/>
    <property type="match status" value="1"/>
</dbReference>
<comment type="caution">
    <text evidence="8">The sequence shown here is derived from an EMBL/GenBank/DDBJ whole genome shotgun (WGS) entry which is preliminary data.</text>
</comment>
<dbReference type="Gene3D" id="3.40.395.10">
    <property type="entry name" value="Adenoviral Proteinase, Chain A"/>
    <property type="match status" value="1"/>
</dbReference>
<dbReference type="InterPro" id="IPR051947">
    <property type="entry name" value="Sentrin-specific_protease"/>
</dbReference>
<evidence type="ECO:0000259" key="7">
    <source>
        <dbReference type="PROSITE" id="PS50600"/>
    </source>
</evidence>
<evidence type="ECO:0000313" key="9">
    <source>
        <dbReference type="Proteomes" id="UP000703269"/>
    </source>
</evidence>
<dbReference type="InterPro" id="IPR038765">
    <property type="entry name" value="Papain-like_cys_pep_sf"/>
</dbReference>
<keyword evidence="3" id="KW-0645">Protease</keyword>
<evidence type="ECO:0000256" key="1">
    <source>
        <dbReference type="ARBA" id="ARBA00005234"/>
    </source>
</evidence>
<name>A0A9P3G8P6_9APHY</name>
<dbReference type="GO" id="GO:0006508">
    <property type="term" value="P:proteolysis"/>
    <property type="evidence" value="ECO:0007669"/>
    <property type="project" value="UniProtKB-KW"/>
</dbReference>
<evidence type="ECO:0000256" key="2">
    <source>
        <dbReference type="ARBA" id="ARBA00022553"/>
    </source>
</evidence>
<sequence>MLLSPLLCSSPCVTAKELLVDEDHSSCPMGSVAGTHGPAEPAPDDDSDEAGDCSRPIAIDSDAYMSHQEPNEPQHVFCMYRRGERAQLTVLWQDVDRLQPGLWLNDTLVELGLRMWYDFELDPALRAQTYLASSFLFESLHSGADPLLRYSRTCNALGPVNIFLYRFLVIPVHDCDHFYMIIVSNPAHCLVSINPGQGAVRSCTTVYPVAPSFVEGMLHPWTRRVEWEDGRTSLSDCPAIWILDSKLPKAIAQKFQRKVTRQTKVIPQGAVHSRLNGGLLDPSVLLNDFISSQAQSLGLSIVWPCSAWELNVPQQDNDCDCGLLAIHYARRFMSDPLTIMRSPSGQEIFDWREQDLPILRAELRDKVRGLRASGV</sequence>
<dbReference type="Proteomes" id="UP000703269">
    <property type="component" value="Unassembled WGS sequence"/>
</dbReference>
<comment type="similarity">
    <text evidence="1">Belongs to the peptidase C48 family.</text>
</comment>
<feature type="compositionally biased region" description="Acidic residues" evidence="6">
    <location>
        <begin position="42"/>
        <end position="51"/>
    </location>
</feature>
<dbReference type="GO" id="GO:0070139">
    <property type="term" value="F:SUMO-specific endopeptidase activity"/>
    <property type="evidence" value="ECO:0007669"/>
    <property type="project" value="TreeGrafter"/>
</dbReference>
<dbReference type="InterPro" id="IPR003653">
    <property type="entry name" value="Peptidase_C48_C"/>
</dbReference>
<dbReference type="Pfam" id="PF02902">
    <property type="entry name" value="Peptidase_C48"/>
    <property type="match status" value="1"/>
</dbReference>
<evidence type="ECO:0000313" key="8">
    <source>
        <dbReference type="EMBL" id="GJE90271.1"/>
    </source>
</evidence>
<keyword evidence="9" id="KW-1185">Reference proteome</keyword>
<dbReference type="GO" id="GO:0016926">
    <property type="term" value="P:protein desumoylation"/>
    <property type="evidence" value="ECO:0007669"/>
    <property type="project" value="TreeGrafter"/>
</dbReference>
<reference evidence="8 9" key="1">
    <citation type="submission" date="2021-08" db="EMBL/GenBank/DDBJ databases">
        <title>Draft Genome Sequence of Phanerochaete sordida strain YK-624.</title>
        <authorList>
            <person name="Mori T."/>
            <person name="Dohra H."/>
            <person name="Suzuki T."/>
            <person name="Kawagishi H."/>
            <person name="Hirai H."/>
        </authorList>
    </citation>
    <scope>NUCLEOTIDE SEQUENCE [LARGE SCALE GENOMIC DNA]</scope>
    <source>
        <strain evidence="8 9">YK-624</strain>
    </source>
</reference>
<dbReference type="GO" id="GO:0005634">
    <property type="term" value="C:nucleus"/>
    <property type="evidence" value="ECO:0007669"/>
    <property type="project" value="TreeGrafter"/>
</dbReference>
<dbReference type="OrthoDB" id="442460at2759"/>
<evidence type="ECO:0000256" key="4">
    <source>
        <dbReference type="ARBA" id="ARBA00022786"/>
    </source>
</evidence>
<protein>
    <recommendedName>
        <fullName evidence="7">Ubiquitin-like protease family profile domain-containing protein</fullName>
    </recommendedName>
</protein>
<evidence type="ECO:0000256" key="5">
    <source>
        <dbReference type="ARBA" id="ARBA00022801"/>
    </source>
</evidence>
<gene>
    <name evidence="8" type="ORF">PsYK624_064000</name>
</gene>